<feature type="compositionally biased region" description="Polar residues" evidence="3">
    <location>
        <begin position="679"/>
        <end position="696"/>
    </location>
</feature>
<dbReference type="Pfam" id="PF10145">
    <property type="entry name" value="PhageMin_Tail"/>
    <property type="match status" value="1"/>
</dbReference>
<dbReference type="Proteomes" id="UP000295550">
    <property type="component" value="Unassembled WGS sequence"/>
</dbReference>
<gene>
    <name evidence="5" type="ORF">C5468_16905</name>
</gene>
<dbReference type="PANTHER" id="PTHR37813:SF1">
    <property type="entry name" value="FELS-2 PROPHAGE PROTEIN"/>
    <property type="match status" value="1"/>
</dbReference>
<evidence type="ECO:0000313" key="5">
    <source>
        <dbReference type="EMBL" id="TDB48082.1"/>
    </source>
</evidence>
<feature type="compositionally biased region" description="Basic and acidic residues" evidence="3">
    <location>
        <begin position="657"/>
        <end position="669"/>
    </location>
</feature>
<sequence length="1097" mass="117159">MANLATLSVGLLLNSAEFKTSLFKAYDSAGRESGRFARKVQDDAKKAEQAYLTVGKAISGLAGKLALIGGTGLSLGGIISTTRQYGQALSDLSAITGATGEQLKAFDKAAQEMGRTTEYTASQAATALKLMASAKPELMKTRDGLVKVTNSALILAQAGGTTLPDATRTLALSLNQFGVSAAEADRYINVLAAGAKYGSSEITDTAAAIKNGGVAAAQAKVSFEELNAAIQVLAEREVKGGEAGTALRNVILHLEKGTDKTLKPSVVGLSTALENLSKKNLSTKEAVKLFGLENINAASILVQSKTKLDELTVALTGTRTAYDQAAIRVNNLNGDLLSLSSAFEGMAIKIGQSTDGPLRSGVKAATEAVNSLSDNFNAVANIALYTLIPAMGTKLTAGLRENISAWRGTEKATRSAAKQQAEIARQTIDAARAMRDQAGEQARWLATQSVINRQNGINVSYQKEHVALSRQIREANLSEAAAKNKLAAANRQLSFSTRALSVSAGLASGALSLLGGPFGAAMLAGSALVYLYNRSVESRKEILNLKDATIETVEVLQQLSKVKIELKMDGWQDDLENIKKEKNQLESQLGRYSDTRINISKSRQEGVLGFLYDDPKKLEKQKKQIESKLEDLKTAEQKINENIANGKKVLAGGKFEVKPQETKPQEEKPASPWTGIGSGSNAGSSKRQQALSQYQQLRREIESAHADSLTRIDTSENETHQKILALAKKAGASQSEVSKLLVLNEENYQRERMALAEKYAPAKAIVRQESEASKELKVIFDARLLTEREYLTARLVLNQEATKERLAEQAKAASAPHVDMAGEVDPIIQLQNQLEQQKALYTAYYEDGIISKERYEQLVTSATNKSKESQLTAAKELYASQGSFQKMQMNLLDAVEQRTGNALTGMLMGTKSFSDSLKELTASLAQSIIQDLIRIAMQAVITNAVSGLFGGFSGAGGGVTKANGQLVPMPPKLNAKGGVYSSPSLSAYSGQIVSSPTLFAFAKGAGLMGEAGPEAILPLKRGPDGSLGVRASSHNNNTQAVSAAPQIFIQIDGNGNASSQAPAGLETFGSQIATFVDSRYRELRDRDLRPGGPLWRR</sequence>
<organism evidence="5 6">
    <name type="scientific">Photorhabdus luminescens subsp. mexicana</name>
    <dbReference type="NCBI Taxonomy" id="2100167"/>
    <lineage>
        <taxon>Bacteria</taxon>
        <taxon>Pseudomonadati</taxon>
        <taxon>Pseudomonadota</taxon>
        <taxon>Gammaproteobacteria</taxon>
        <taxon>Enterobacterales</taxon>
        <taxon>Morganellaceae</taxon>
        <taxon>Photorhabdus</taxon>
    </lineage>
</organism>
<proteinExistence type="predicted"/>
<evidence type="ECO:0000256" key="3">
    <source>
        <dbReference type="SAM" id="MobiDB-lite"/>
    </source>
</evidence>
<dbReference type="EMBL" id="PUJX01000018">
    <property type="protein sequence ID" value="TDB48082.1"/>
    <property type="molecule type" value="Genomic_DNA"/>
</dbReference>
<keyword evidence="1" id="KW-1188">Viral release from host cell</keyword>
<comment type="caution">
    <text evidence="5">The sequence shown here is derived from an EMBL/GenBank/DDBJ whole genome shotgun (WGS) entry which is preliminary data.</text>
</comment>
<evidence type="ECO:0000259" key="4">
    <source>
        <dbReference type="Pfam" id="PF10145"/>
    </source>
</evidence>
<feature type="region of interest" description="Disordered" evidence="3">
    <location>
        <begin position="657"/>
        <end position="696"/>
    </location>
</feature>
<dbReference type="InterPro" id="IPR010090">
    <property type="entry name" value="Phage_tape_meas"/>
</dbReference>
<feature type="coiled-coil region" evidence="2">
    <location>
        <begin position="561"/>
        <end position="645"/>
    </location>
</feature>
<dbReference type="AlphaFoldDB" id="A0A4R4J4E3"/>
<accession>A0A4R4J4E3</accession>
<feature type="domain" description="Phage tail tape measure protein" evidence="4">
    <location>
        <begin position="108"/>
        <end position="355"/>
    </location>
</feature>
<keyword evidence="2" id="KW-0175">Coiled coil</keyword>
<dbReference type="PANTHER" id="PTHR37813">
    <property type="entry name" value="FELS-2 PROPHAGE PROTEIN"/>
    <property type="match status" value="1"/>
</dbReference>
<dbReference type="NCBIfam" id="TIGR01760">
    <property type="entry name" value="tape_meas_TP901"/>
    <property type="match status" value="1"/>
</dbReference>
<name>A0A4R4J4E3_PHOLU</name>
<dbReference type="RefSeq" id="WP_132346813.1">
    <property type="nucleotide sequence ID" value="NZ_CAWOLF010000018.1"/>
</dbReference>
<evidence type="ECO:0000256" key="2">
    <source>
        <dbReference type="SAM" id="Coils"/>
    </source>
</evidence>
<evidence type="ECO:0000313" key="6">
    <source>
        <dbReference type="Proteomes" id="UP000295550"/>
    </source>
</evidence>
<protein>
    <submittedName>
        <fullName evidence="5">Phage tail tape measure protein</fullName>
    </submittedName>
</protein>
<evidence type="ECO:0000256" key="1">
    <source>
        <dbReference type="ARBA" id="ARBA00022612"/>
    </source>
</evidence>
<reference evidence="5 6" key="1">
    <citation type="journal article" date="2019" name="Int. J. Syst. Evol. Microbiol.">
        <title>Photorhabdus khanii subsp. guanajuatensis subsp. nov., isolated from Heterorhabditis atacamensis, and Photorhabdus luminescens subsp. mexicana subsp. nov., isolated from Heterorhabditis mexicana entomopathogenic nematodes.</title>
        <authorList>
            <person name="Machado R.A.R."/>
            <person name="Bruno P."/>
            <person name="Arce C.C.M."/>
            <person name="Liechti N."/>
            <person name="Kohler A."/>
            <person name="Bernal J."/>
            <person name="Bruggmann R."/>
            <person name="Turlings T.C.J."/>
        </authorList>
    </citation>
    <scope>NUCLEOTIDE SEQUENCE [LARGE SCALE GENOMIC DNA]</scope>
    <source>
        <strain evidence="5 6">MEX47-22</strain>
    </source>
</reference>